<name>A0A5B7WSH7_9MICC</name>
<organism evidence="2 3">
    <name type="scientific">Glutamicibacter creatinolyticus</name>
    <dbReference type="NCBI Taxonomy" id="162496"/>
    <lineage>
        <taxon>Bacteria</taxon>
        <taxon>Bacillati</taxon>
        <taxon>Actinomycetota</taxon>
        <taxon>Actinomycetes</taxon>
        <taxon>Micrococcales</taxon>
        <taxon>Micrococcaceae</taxon>
        <taxon>Glutamicibacter</taxon>
    </lineage>
</organism>
<protein>
    <submittedName>
        <fullName evidence="2">Uncharacterized protein</fullName>
    </submittedName>
</protein>
<dbReference type="RefSeq" id="WP_138173822.1">
    <property type="nucleotide sequence ID" value="NZ_CP034412.1"/>
</dbReference>
<dbReference type="Proteomes" id="UP000307000">
    <property type="component" value="Chromosome"/>
</dbReference>
<keyword evidence="1" id="KW-1133">Transmembrane helix</keyword>
<dbReference type="AlphaFoldDB" id="A0A5B7WSH7"/>
<gene>
    <name evidence="2" type="ORF">GcLGCM259_1328</name>
</gene>
<feature type="transmembrane region" description="Helical" evidence="1">
    <location>
        <begin position="183"/>
        <end position="202"/>
    </location>
</feature>
<feature type="transmembrane region" description="Helical" evidence="1">
    <location>
        <begin position="102"/>
        <end position="120"/>
    </location>
</feature>
<evidence type="ECO:0000256" key="1">
    <source>
        <dbReference type="SAM" id="Phobius"/>
    </source>
</evidence>
<dbReference type="KEGG" id="gcr:GcLGCM259_1328"/>
<feature type="transmembrane region" description="Helical" evidence="1">
    <location>
        <begin position="34"/>
        <end position="55"/>
    </location>
</feature>
<feature type="transmembrane region" description="Helical" evidence="1">
    <location>
        <begin position="161"/>
        <end position="177"/>
    </location>
</feature>
<accession>A0A5B7WSH7</accession>
<reference evidence="2 3" key="1">
    <citation type="submission" date="2018-12" db="EMBL/GenBank/DDBJ databases">
        <title>Complete Genome Sequence of Glutamicibacter creatinolyticus strain LGCM259,isolated from an abscess of a 12-year-old mare in Italy.</title>
        <authorList>
            <person name="Santos R.G."/>
            <person name="Silva A.L."/>
            <person name="Seyffert N."/>
            <person name="Castro T.L.P."/>
            <person name="Attili A.R."/>
            <person name="Rifici C."/>
            <person name="Mazzullo G."/>
            <person name="Brenig B."/>
            <person name="Venanzi F."/>
            <person name="Azevedo V."/>
        </authorList>
    </citation>
    <scope>NUCLEOTIDE SEQUENCE [LARGE SCALE GENOMIC DNA]</scope>
    <source>
        <strain evidence="2 3">LGCM 259</strain>
    </source>
</reference>
<sequence length="217" mass="22158">MDANESHLEPAAILRGIDELSASTQRAMGPNTSLLYLLWGAVWLLGFLAFYLAFIPGAEPLLPLWLAALVAGILVAGAIVFSAVHSARRAQGTRGPSMIQGAVYGNCFALSFILAGLLGWRLAAAGLDAAGLASYALAAACLVIGSLAAVGALVWNDRAQLVTGGWILLVGLLSLALPSPHHLLVGALGGLGMMLIGVLLAARPALVSGPVLQVGHV</sequence>
<proteinExistence type="predicted"/>
<feature type="transmembrane region" description="Helical" evidence="1">
    <location>
        <begin position="61"/>
        <end position="81"/>
    </location>
</feature>
<dbReference type="EMBL" id="CP034412">
    <property type="protein sequence ID" value="QCY47061.1"/>
    <property type="molecule type" value="Genomic_DNA"/>
</dbReference>
<feature type="transmembrane region" description="Helical" evidence="1">
    <location>
        <begin position="132"/>
        <end position="154"/>
    </location>
</feature>
<evidence type="ECO:0000313" key="3">
    <source>
        <dbReference type="Proteomes" id="UP000307000"/>
    </source>
</evidence>
<keyword evidence="1" id="KW-0812">Transmembrane</keyword>
<keyword evidence="3" id="KW-1185">Reference proteome</keyword>
<evidence type="ECO:0000313" key="2">
    <source>
        <dbReference type="EMBL" id="QCY47061.1"/>
    </source>
</evidence>
<keyword evidence="1" id="KW-0472">Membrane</keyword>